<dbReference type="EMBL" id="CP058214">
    <property type="protein sequence ID" value="QPC42852.1"/>
    <property type="molecule type" value="Genomic_DNA"/>
</dbReference>
<sequence>MSTPKIEFRHVGLHYFGPQGETEALRDIGFAVEEGEFVSIVGQSGCGKSTLLSLLCGLIRPTSGEVLIDGEPVTAPSPSVGFMLQQDSLFEWRTILENAVLGPEIRGGDMRAARARAETLLRRYGLEEFKHHRPDQLSGGMRQRAALARTMCLEPDILLLDEPFSALDFQTRLSIADEIGNIIRREGKTAILVTHDIPEAIAMADRVIVLSRRPGRVKAVHSISFPSAGGERPSAFKARDAEEFSQLFKTVWGELEVHVE</sequence>
<dbReference type="PANTHER" id="PTHR42788:SF13">
    <property type="entry name" value="ALIPHATIC SULFONATES IMPORT ATP-BINDING PROTEIN SSUB"/>
    <property type="match status" value="1"/>
</dbReference>
<organism evidence="6 7">
    <name type="scientific">Kaustia mangrovi</name>
    <dbReference type="NCBI Taxonomy" id="2593653"/>
    <lineage>
        <taxon>Bacteria</taxon>
        <taxon>Pseudomonadati</taxon>
        <taxon>Pseudomonadota</taxon>
        <taxon>Alphaproteobacteria</taxon>
        <taxon>Hyphomicrobiales</taxon>
        <taxon>Parvibaculaceae</taxon>
        <taxon>Kaustia</taxon>
    </lineage>
</organism>
<evidence type="ECO:0000256" key="3">
    <source>
        <dbReference type="ARBA" id="ARBA00022741"/>
    </source>
</evidence>
<dbReference type="Pfam" id="PF00005">
    <property type="entry name" value="ABC_tran"/>
    <property type="match status" value="1"/>
</dbReference>
<protein>
    <submittedName>
        <fullName evidence="6">ABC transporter ATP-binding protein</fullName>
    </submittedName>
</protein>
<dbReference type="Proteomes" id="UP000593594">
    <property type="component" value="Chromosome"/>
</dbReference>
<dbReference type="SMART" id="SM00382">
    <property type="entry name" value="AAA"/>
    <property type="match status" value="1"/>
</dbReference>
<accession>A0A7S8HBN8</accession>
<dbReference type="RefSeq" id="WP_213164089.1">
    <property type="nucleotide sequence ID" value="NZ_CP058214.1"/>
</dbReference>
<keyword evidence="7" id="KW-1185">Reference proteome</keyword>
<gene>
    <name evidence="6" type="ORF">HW532_09205</name>
</gene>
<dbReference type="GO" id="GO:0016887">
    <property type="term" value="F:ATP hydrolysis activity"/>
    <property type="evidence" value="ECO:0007669"/>
    <property type="project" value="InterPro"/>
</dbReference>
<dbReference type="InterPro" id="IPR003593">
    <property type="entry name" value="AAA+_ATPase"/>
</dbReference>
<dbReference type="Gene3D" id="3.40.50.300">
    <property type="entry name" value="P-loop containing nucleotide triphosphate hydrolases"/>
    <property type="match status" value="1"/>
</dbReference>
<evidence type="ECO:0000313" key="6">
    <source>
        <dbReference type="EMBL" id="QPC42852.1"/>
    </source>
</evidence>
<evidence type="ECO:0000256" key="4">
    <source>
        <dbReference type="ARBA" id="ARBA00022840"/>
    </source>
</evidence>
<dbReference type="PANTHER" id="PTHR42788">
    <property type="entry name" value="TAURINE IMPORT ATP-BINDING PROTEIN-RELATED"/>
    <property type="match status" value="1"/>
</dbReference>
<feature type="domain" description="ABC transporter" evidence="5">
    <location>
        <begin position="8"/>
        <end position="237"/>
    </location>
</feature>
<reference evidence="6 7" key="1">
    <citation type="submission" date="2020-06" db="EMBL/GenBank/DDBJ databases">
        <title>Genome sequence of 2 isolates from Red Sea Mangroves.</title>
        <authorList>
            <person name="Sefrji F."/>
            <person name="Michoud G."/>
            <person name="Merlino G."/>
            <person name="Daffonchio D."/>
        </authorList>
    </citation>
    <scope>NUCLEOTIDE SEQUENCE [LARGE SCALE GENOMIC DNA]</scope>
    <source>
        <strain evidence="6 7">R1DC25</strain>
    </source>
</reference>
<dbReference type="CDD" id="cd03293">
    <property type="entry name" value="ABC_NrtD_SsuB_transporters"/>
    <property type="match status" value="1"/>
</dbReference>
<comment type="similarity">
    <text evidence="1">Belongs to the ABC transporter superfamily.</text>
</comment>
<evidence type="ECO:0000256" key="2">
    <source>
        <dbReference type="ARBA" id="ARBA00022448"/>
    </source>
</evidence>
<dbReference type="InterPro" id="IPR027417">
    <property type="entry name" value="P-loop_NTPase"/>
</dbReference>
<keyword evidence="3" id="KW-0547">Nucleotide-binding</keyword>
<evidence type="ECO:0000313" key="7">
    <source>
        <dbReference type="Proteomes" id="UP000593594"/>
    </source>
</evidence>
<dbReference type="PROSITE" id="PS50893">
    <property type="entry name" value="ABC_TRANSPORTER_2"/>
    <property type="match status" value="1"/>
</dbReference>
<proteinExistence type="inferred from homology"/>
<evidence type="ECO:0000256" key="1">
    <source>
        <dbReference type="ARBA" id="ARBA00005417"/>
    </source>
</evidence>
<dbReference type="InterPro" id="IPR017871">
    <property type="entry name" value="ABC_transporter-like_CS"/>
</dbReference>
<dbReference type="GO" id="GO:0005524">
    <property type="term" value="F:ATP binding"/>
    <property type="evidence" value="ECO:0007669"/>
    <property type="project" value="UniProtKB-KW"/>
</dbReference>
<name>A0A7S8HBN8_9HYPH</name>
<dbReference type="PROSITE" id="PS00211">
    <property type="entry name" value="ABC_TRANSPORTER_1"/>
    <property type="match status" value="1"/>
</dbReference>
<dbReference type="AlphaFoldDB" id="A0A7S8HBN8"/>
<dbReference type="SUPFAM" id="SSF52540">
    <property type="entry name" value="P-loop containing nucleoside triphosphate hydrolases"/>
    <property type="match status" value="1"/>
</dbReference>
<dbReference type="InterPro" id="IPR050166">
    <property type="entry name" value="ABC_transporter_ATP-bind"/>
</dbReference>
<dbReference type="KEGG" id="kmn:HW532_09205"/>
<keyword evidence="4 6" id="KW-0067">ATP-binding</keyword>
<keyword evidence="2" id="KW-0813">Transport</keyword>
<dbReference type="InterPro" id="IPR003439">
    <property type="entry name" value="ABC_transporter-like_ATP-bd"/>
</dbReference>
<evidence type="ECO:0000259" key="5">
    <source>
        <dbReference type="PROSITE" id="PS50893"/>
    </source>
</evidence>